<accession>A0A511R680</accession>
<keyword evidence="3 9" id="KW-0645">Protease</keyword>
<feature type="active site" evidence="9">
    <location>
        <position position="165"/>
    </location>
</feature>
<dbReference type="Proteomes" id="UP000321197">
    <property type="component" value="Unassembled WGS sequence"/>
</dbReference>
<dbReference type="PANTHER" id="PTHR33695">
    <property type="entry name" value="LIPOPROTEIN SIGNAL PEPTIDASE"/>
    <property type="match status" value="1"/>
</dbReference>
<dbReference type="GO" id="GO:0006508">
    <property type="term" value="P:proteolysis"/>
    <property type="evidence" value="ECO:0007669"/>
    <property type="project" value="UniProtKB-KW"/>
</dbReference>
<evidence type="ECO:0000256" key="11">
    <source>
        <dbReference type="RuleBase" id="RU004181"/>
    </source>
</evidence>
<dbReference type="GO" id="GO:0004190">
    <property type="term" value="F:aspartic-type endopeptidase activity"/>
    <property type="evidence" value="ECO:0007669"/>
    <property type="project" value="UniProtKB-UniRule"/>
</dbReference>
<dbReference type="HAMAP" id="MF_00161">
    <property type="entry name" value="LspA"/>
    <property type="match status" value="1"/>
</dbReference>
<sequence length="184" mass="20093">MFQGNGNEYSIPSHNRARLPSGMNIATWLVPALLVADQAIKLVVLWAVGPRIFDPGVGAIFLTNLFWIVDATFIKNTGAAFGIFQGGARILVWVSLAVGIGILIYLSMNHRRVSRLGQVAFSLIAAGALGNAVDRLGHGWVVDYVDINRTGLAILDNFPIWNLADSCVVIGVILLLLPQRRRRY</sequence>
<feature type="transmembrane region" description="Helical" evidence="9">
    <location>
        <begin position="119"/>
        <end position="138"/>
    </location>
</feature>
<evidence type="ECO:0000256" key="7">
    <source>
        <dbReference type="ARBA" id="ARBA00022989"/>
    </source>
</evidence>
<keyword evidence="7 9" id="KW-1133">Transmembrane helix</keyword>
<dbReference type="EC" id="3.4.23.36" evidence="9"/>
<evidence type="ECO:0000256" key="4">
    <source>
        <dbReference type="ARBA" id="ARBA00022692"/>
    </source>
</evidence>
<proteinExistence type="inferred from homology"/>
<keyword evidence="2 9" id="KW-1003">Cell membrane</keyword>
<evidence type="ECO:0000256" key="8">
    <source>
        <dbReference type="ARBA" id="ARBA00023136"/>
    </source>
</evidence>
<dbReference type="Pfam" id="PF01252">
    <property type="entry name" value="Peptidase_A8"/>
    <property type="match status" value="1"/>
</dbReference>
<comment type="pathway">
    <text evidence="9">Protein modification; lipoprotein biosynthesis (signal peptide cleavage).</text>
</comment>
<dbReference type="AlphaFoldDB" id="A0A511R680"/>
<keyword evidence="12" id="KW-0449">Lipoprotein</keyword>
<evidence type="ECO:0000256" key="1">
    <source>
        <dbReference type="ARBA" id="ARBA00006139"/>
    </source>
</evidence>
<keyword evidence="8 9" id="KW-0472">Membrane</keyword>
<evidence type="ECO:0000256" key="9">
    <source>
        <dbReference type="HAMAP-Rule" id="MF_00161"/>
    </source>
</evidence>
<feature type="transmembrane region" description="Helical" evidence="9">
    <location>
        <begin position="60"/>
        <end position="84"/>
    </location>
</feature>
<keyword evidence="6 9" id="KW-0378">Hydrolase</keyword>
<dbReference type="InterPro" id="IPR001872">
    <property type="entry name" value="Peptidase_A8"/>
</dbReference>
<dbReference type="PRINTS" id="PR00781">
    <property type="entry name" value="LIPOSIGPTASE"/>
</dbReference>
<comment type="catalytic activity">
    <reaction evidence="9 10">
        <text>Release of signal peptides from bacterial membrane prolipoproteins. Hydrolyzes -Xaa-Yaa-Zaa-|-(S,diacylglyceryl)Cys-, in which Xaa is hydrophobic (preferably Leu), and Yaa (Ala or Ser) and Zaa (Gly or Ala) have small, neutral side chains.</text>
        <dbReference type="EC" id="3.4.23.36"/>
    </reaction>
</comment>
<dbReference type="NCBIfam" id="TIGR00077">
    <property type="entry name" value="lspA"/>
    <property type="match status" value="1"/>
</dbReference>
<feature type="active site" evidence="9">
    <location>
        <position position="143"/>
    </location>
</feature>
<dbReference type="PROSITE" id="PS00855">
    <property type="entry name" value="SPASE_II"/>
    <property type="match status" value="1"/>
</dbReference>
<comment type="function">
    <text evidence="9 10">This protein specifically catalyzes the removal of signal peptides from prolipoproteins.</text>
</comment>
<comment type="caution">
    <text evidence="12">The sequence shown here is derived from an EMBL/GenBank/DDBJ whole genome shotgun (WGS) entry which is preliminary data.</text>
</comment>
<reference evidence="12 13" key="1">
    <citation type="submission" date="2019-07" db="EMBL/GenBank/DDBJ databases">
        <title>Whole genome shotgun sequence of Meiothermus hypogaeus NBRC 106114.</title>
        <authorList>
            <person name="Hosoyama A."/>
            <person name="Uohara A."/>
            <person name="Ohji S."/>
            <person name="Ichikawa N."/>
        </authorList>
    </citation>
    <scope>NUCLEOTIDE SEQUENCE [LARGE SCALE GENOMIC DNA]</scope>
    <source>
        <strain evidence="12 13">NBRC 106114</strain>
    </source>
</reference>
<evidence type="ECO:0000256" key="6">
    <source>
        <dbReference type="ARBA" id="ARBA00022801"/>
    </source>
</evidence>
<feature type="transmembrane region" description="Helical" evidence="9">
    <location>
        <begin position="25"/>
        <end position="48"/>
    </location>
</feature>
<keyword evidence="5 9" id="KW-0064">Aspartyl protease</keyword>
<evidence type="ECO:0000256" key="3">
    <source>
        <dbReference type="ARBA" id="ARBA00022670"/>
    </source>
</evidence>
<evidence type="ECO:0000256" key="5">
    <source>
        <dbReference type="ARBA" id="ARBA00022750"/>
    </source>
</evidence>
<evidence type="ECO:0000256" key="10">
    <source>
        <dbReference type="RuleBase" id="RU000594"/>
    </source>
</evidence>
<dbReference type="EMBL" id="BJXL01000109">
    <property type="protein sequence ID" value="GEM84536.1"/>
    <property type="molecule type" value="Genomic_DNA"/>
</dbReference>
<gene>
    <name evidence="9 12" type="primary">lspA</name>
    <name evidence="12" type="ORF">MHY01S_27020</name>
</gene>
<evidence type="ECO:0000313" key="13">
    <source>
        <dbReference type="Proteomes" id="UP000321197"/>
    </source>
</evidence>
<name>A0A511R680_9DEIN</name>
<feature type="transmembrane region" description="Helical" evidence="9">
    <location>
        <begin position="90"/>
        <end position="107"/>
    </location>
</feature>
<dbReference type="UniPathway" id="UPA00665"/>
<dbReference type="PANTHER" id="PTHR33695:SF1">
    <property type="entry name" value="LIPOPROTEIN SIGNAL PEPTIDASE"/>
    <property type="match status" value="1"/>
</dbReference>
<comment type="similarity">
    <text evidence="1 9 11">Belongs to the peptidase A8 family.</text>
</comment>
<feature type="transmembrane region" description="Helical" evidence="9">
    <location>
        <begin position="158"/>
        <end position="177"/>
    </location>
</feature>
<evidence type="ECO:0000313" key="12">
    <source>
        <dbReference type="EMBL" id="GEM84536.1"/>
    </source>
</evidence>
<protein>
    <recommendedName>
        <fullName evidence="9">Lipoprotein signal peptidase</fullName>
        <ecNumber evidence="9">3.4.23.36</ecNumber>
    </recommendedName>
    <alternativeName>
        <fullName evidence="9">Prolipoprotein signal peptidase</fullName>
    </alternativeName>
    <alternativeName>
        <fullName evidence="9">Signal peptidase II</fullName>
        <shortName evidence="9">SPase II</shortName>
    </alternativeName>
</protein>
<dbReference type="GO" id="GO:0005886">
    <property type="term" value="C:plasma membrane"/>
    <property type="evidence" value="ECO:0007669"/>
    <property type="project" value="UniProtKB-SubCell"/>
</dbReference>
<organism evidence="12 13">
    <name type="scientific">Meiothermus hypogaeus NBRC 106114</name>
    <dbReference type="NCBI Taxonomy" id="1227553"/>
    <lineage>
        <taxon>Bacteria</taxon>
        <taxon>Thermotogati</taxon>
        <taxon>Deinococcota</taxon>
        <taxon>Deinococci</taxon>
        <taxon>Thermales</taxon>
        <taxon>Thermaceae</taxon>
        <taxon>Meiothermus</taxon>
    </lineage>
</organism>
<keyword evidence="4 9" id="KW-0812">Transmembrane</keyword>
<comment type="subcellular location">
    <subcellularLocation>
        <location evidence="9">Cell membrane</location>
        <topology evidence="9">Multi-pass membrane protein</topology>
    </subcellularLocation>
</comment>
<evidence type="ECO:0000256" key="2">
    <source>
        <dbReference type="ARBA" id="ARBA00022475"/>
    </source>
</evidence>